<evidence type="ECO:0000256" key="7">
    <source>
        <dbReference type="ARBA" id="ARBA00023163"/>
    </source>
</evidence>
<dbReference type="EC" id="2.7.7.6" evidence="2 11"/>
<comment type="catalytic activity">
    <reaction evidence="10 11">
        <text>RNA(n) + a ribonucleoside 5'-triphosphate = RNA(n+1) + diphosphate</text>
        <dbReference type="Rhea" id="RHEA:21248"/>
        <dbReference type="Rhea" id="RHEA-COMP:14527"/>
        <dbReference type="Rhea" id="RHEA-COMP:17342"/>
        <dbReference type="ChEBI" id="CHEBI:33019"/>
        <dbReference type="ChEBI" id="CHEBI:61557"/>
        <dbReference type="ChEBI" id="CHEBI:140395"/>
        <dbReference type="EC" id="2.7.7.6"/>
    </reaction>
</comment>
<protein>
    <recommendedName>
        <fullName evidence="3 11">DNA-directed RNA polymerase subunit omega</fullName>
        <shortName evidence="11">RNAP omega subunit</shortName>
        <ecNumber evidence="2 11">2.7.7.6</ecNumber>
    </recommendedName>
    <alternativeName>
        <fullName evidence="9 11">RNA polymerase omega subunit</fullName>
    </alternativeName>
    <alternativeName>
        <fullName evidence="8 11">Transcriptase subunit omega</fullName>
    </alternativeName>
</protein>
<dbReference type="InterPro" id="IPR006110">
    <property type="entry name" value="Pol_omega/Rpo6/RPB6"/>
</dbReference>
<dbReference type="Pfam" id="PF01192">
    <property type="entry name" value="RNA_pol_Rpb6"/>
    <property type="match status" value="1"/>
</dbReference>
<accession>A0ABY4SU00</accession>
<evidence type="ECO:0000256" key="2">
    <source>
        <dbReference type="ARBA" id="ARBA00012418"/>
    </source>
</evidence>
<keyword evidence="13" id="KW-1185">Reference proteome</keyword>
<sequence length="65" mass="7425">MDNISAIQSSVESVNNKFDLILVAARRARQMQFDEKSVLSVKNNYSKYAVLALKELEDNISKNNY</sequence>
<keyword evidence="5 11" id="KW-0808">Transferase</keyword>
<evidence type="ECO:0000256" key="8">
    <source>
        <dbReference type="ARBA" id="ARBA00029924"/>
    </source>
</evidence>
<dbReference type="PANTHER" id="PTHR34476:SF1">
    <property type="entry name" value="DNA-DIRECTED RNA POLYMERASE SUBUNIT OMEGA"/>
    <property type="match status" value="1"/>
</dbReference>
<dbReference type="InterPro" id="IPR003716">
    <property type="entry name" value="DNA-dir_RNA_pol_omega"/>
</dbReference>
<evidence type="ECO:0000256" key="6">
    <source>
        <dbReference type="ARBA" id="ARBA00022695"/>
    </source>
</evidence>
<dbReference type="Proteomes" id="UP001056834">
    <property type="component" value="Chromosome"/>
</dbReference>
<comment type="similarity">
    <text evidence="1 11">Belongs to the RNA polymerase subunit omega family.</text>
</comment>
<proteinExistence type="inferred from homology"/>
<evidence type="ECO:0000256" key="10">
    <source>
        <dbReference type="ARBA" id="ARBA00048552"/>
    </source>
</evidence>
<evidence type="ECO:0000256" key="11">
    <source>
        <dbReference type="HAMAP-Rule" id="MF_00366"/>
    </source>
</evidence>
<dbReference type="PANTHER" id="PTHR34476">
    <property type="entry name" value="DNA-DIRECTED RNA POLYMERASE SUBUNIT OMEGA"/>
    <property type="match status" value="1"/>
</dbReference>
<dbReference type="GO" id="GO:0003899">
    <property type="term" value="F:DNA-directed RNA polymerase activity"/>
    <property type="evidence" value="ECO:0007669"/>
    <property type="project" value="UniProtKB-EC"/>
</dbReference>
<name>A0ABY4SU00_9ENTR</name>
<dbReference type="GO" id="GO:0000428">
    <property type="term" value="C:DNA-directed RNA polymerase complex"/>
    <property type="evidence" value="ECO:0007669"/>
    <property type="project" value="UniProtKB-KW"/>
</dbReference>
<evidence type="ECO:0000256" key="5">
    <source>
        <dbReference type="ARBA" id="ARBA00022679"/>
    </source>
</evidence>
<dbReference type="SUPFAM" id="SSF63562">
    <property type="entry name" value="RPB6/omega subunit-like"/>
    <property type="match status" value="1"/>
</dbReference>
<dbReference type="SMART" id="SM01409">
    <property type="entry name" value="RNA_pol_Rpb6"/>
    <property type="match status" value="1"/>
</dbReference>
<keyword evidence="6 11" id="KW-0548">Nucleotidyltransferase</keyword>
<keyword evidence="4 11" id="KW-0240">DNA-directed RNA polymerase</keyword>
<evidence type="ECO:0000313" key="13">
    <source>
        <dbReference type="Proteomes" id="UP001056834"/>
    </source>
</evidence>
<evidence type="ECO:0000256" key="1">
    <source>
        <dbReference type="ARBA" id="ARBA00006711"/>
    </source>
</evidence>
<dbReference type="Gene3D" id="3.90.940.10">
    <property type="match status" value="1"/>
</dbReference>
<keyword evidence="7 11" id="KW-0804">Transcription</keyword>
<gene>
    <name evidence="11 12" type="primary">rpoZ</name>
    <name evidence="12" type="ORF">M9405_03035</name>
</gene>
<comment type="subunit">
    <text evidence="11">The RNAP catalytic core consists of 2 alpha, 1 beta, 1 beta' and 1 omega subunit. When a sigma factor is associated with the core the holoenzyme is formed, which can initiate transcription.</text>
</comment>
<dbReference type="HAMAP" id="MF_00366">
    <property type="entry name" value="RNApol_bact_RpoZ"/>
    <property type="match status" value="1"/>
</dbReference>
<evidence type="ECO:0000256" key="4">
    <source>
        <dbReference type="ARBA" id="ARBA00022478"/>
    </source>
</evidence>
<evidence type="ECO:0000313" key="12">
    <source>
        <dbReference type="EMBL" id="URJ25439.1"/>
    </source>
</evidence>
<dbReference type="NCBIfam" id="TIGR00690">
    <property type="entry name" value="rpoZ"/>
    <property type="match status" value="1"/>
</dbReference>
<organism evidence="12 13">
    <name type="scientific">Candidatus Blochmannia ocreatus</name>
    <name type="common">nom. nud.</name>
    <dbReference type="NCBI Taxonomy" id="251538"/>
    <lineage>
        <taxon>Bacteria</taxon>
        <taxon>Pseudomonadati</taxon>
        <taxon>Pseudomonadota</taxon>
        <taxon>Gammaproteobacteria</taxon>
        <taxon>Enterobacterales</taxon>
        <taxon>Enterobacteriaceae</taxon>
        <taxon>ant endosymbionts</taxon>
        <taxon>Candidatus Blochmanniella</taxon>
    </lineage>
</organism>
<dbReference type="InterPro" id="IPR036161">
    <property type="entry name" value="RPB6/omega-like_sf"/>
</dbReference>
<comment type="function">
    <text evidence="11">Promotes RNA polymerase assembly. Latches the N- and C-terminal regions of the beta' subunit thereby facilitating its interaction with the beta and alpha subunits.</text>
</comment>
<dbReference type="EMBL" id="CP097762">
    <property type="protein sequence ID" value="URJ25439.1"/>
    <property type="molecule type" value="Genomic_DNA"/>
</dbReference>
<evidence type="ECO:0000256" key="9">
    <source>
        <dbReference type="ARBA" id="ARBA00030998"/>
    </source>
</evidence>
<reference evidence="12" key="1">
    <citation type="submission" date="2022-05" db="EMBL/GenBank/DDBJ databases">
        <title>Impact of host demography and evolutionary history on endosymbiont molecular evolution: a test in carpenter ants (Genus Camponotus) and their Blochmannia endosymbionts.</title>
        <authorList>
            <person name="Manthey J.D."/>
            <person name="Giron J.C."/>
            <person name="Hruska J.P."/>
        </authorList>
    </citation>
    <scope>NUCLEOTIDE SEQUENCE</scope>
    <source>
        <strain evidence="12">C-006</strain>
    </source>
</reference>
<evidence type="ECO:0000256" key="3">
    <source>
        <dbReference type="ARBA" id="ARBA00013725"/>
    </source>
</evidence>